<proteinExistence type="predicted"/>
<feature type="region of interest" description="Disordered" evidence="2">
    <location>
        <begin position="730"/>
        <end position="775"/>
    </location>
</feature>
<protein>
    <submittedName>
        <fullName evidence="4">Plant intracellular Ras-group-related LRR protein 7</fullName>
    </submittedName>
</protein>
<comment type="caution">
    <text evidence="4">The sequence shown here is derived from an EMBL/GenBank/DDBJ whole genome shotgun (WGS) entry which is preliminary data.</text>
</comment>
<dbReference type="CDD" id="cd00167">
    <property type="entry name" value="SANT"/>
    <property type="match status" value="1"/>
</dbReference>
<gene>
    <name evidence="4" type="primary">IRL7</name>
    <name evidence="4" type="ORF">SDJN03_14959</name>
</gene>
<feature type="compositionally biased region" description="Acidic residues" evidence="2">
    <location>
        <begin position="732"/>
        <end position="758"/>
    </location>
</feature>
<dbReference type="InterPro" id="IPR055414">
    <property type="entry name" value="LRR_R13L4/SHOC2-like"/>
</dbReference>
<dbReference type="SMART" id="SM00364">
    <property type="entry name" value="LRR_BAC"/>
    <property type="match status" value="5"/>
</dbReference>
<evidence type="ECO:0000313" key="4">
    <source>
        <dbReference type="EMBL" id="KAG6589536.1"/>
    </source>
</evidence>
<keyword evidence="5" id="KW-1185">Reference proteome</keyword>
<evidence type="ECO:0000256" key="2">
    <source>
        <dbReference type="SAM" id="MobiDB-lite"/>
    </source>
</evidence>
<dbReference type="SMART" id="SM00369">
    <property type="entry name" value="LRR_TYP"/>
    <property type="match status" value="5"/>
</dbReference>
<evidence type="ECO:0000256" key="1">
    <source>
        <dbReference type="ARBA" id="ARBA00022737"/>
    </source>
</evidence>
<dbReference type="InterPro" id="IPR003591">
    <property type="entry name" value="Leu-rich_rpt_typical-subtyp"/>
</dbReference>
<sequence length="922" mass="102992">MIFLNFGQYCLLRSRDTIFVWFQFGLVETSSASLFIDDRSCHRLIVQFLCRGTETYIRETDLKGLSSVSSLFLSWKAEFFSSAGNMGCYPSKNADSKASRVARWQATGIVALRDSKLKTFPDEVLDLDRSVRTLDVTNNKIVDIPMEVCKLTNMQRLILADNLIERLPMNLGKLQSLKVMILDGNHITTLPDELGQLVRLERLSVSQNLLSSLPETIGSLRNLLLINVSNNKLISLPESVGSCFSLEELQANDNLMEGLPSSLCNLIHLKSLCLDNNNIGQLPSNLLKDCKALQKVSLHGNPILMDQFQQMDGFEDFEARRKKKFDKQIDSNVMISSKGLDEDLEFFRSSLGVVYSINLPEIAVPDLLDFALPVDKRNLGSVLPICLLLRWFDDCSEITIGAAFKMVQNQPFDDGESMEISSKHLKQVVEQSNQILSFSESVIPEDTLQYHYALGDESQKNDTEIDEKHSSAVFLELHGSDFDTSFPGCISFSSGANNSKAPEEGSPSKSPRHYSISSDFFNPVNHQRRILTYCEEIYSLLLDHPPQKSVSIGPDHQAIVPPWRSRDVEVMSYVSGSDSKSDLTGDEYEKRLIGTCVIPMPDEDSPISCSQEFGSGRAACSCEDGGSVGCVNMHIAEAREQLKSSIGQERFVELGFFEMGEQVAQKWSEEEERLFYEVVFSNPVSVGKNFWGDLSVVFASKSKREIVSYYFNVFMLRRRAEQNRCDSLNIDSDNDEWQGTDDYGDNEPGMTEEDDDSVVESPLHDVGSGFNRGREDDLQEYDEDIADERFDDDESGGIGNCFNNCGSTPTLPNKIPCDERGEHEVQDDSCTSSDTCPTTQALPAKTEHCDQWLGSFTGPNNSAGLGHEPSTVQEHCDAKVWDVGYLTCSKSEVDFLPTSSMIEEVFGDDSSHYKAMDGKNLS</sequence>
<dbReference type="PANTHER" id="PTHR46872:SF10">
    <property type="entry name" value="MYB-LIKE DOMAIN-CONTAINING PROTEIN"/>
    <property type="match status" value="1"/>
</dbReference>
<dbReference type="InterPro" id="IPR001005">
    <property type="entry name" value="SANT/Myb"/>
</dbReference>
<feature type="domain" description="Disease resistance R13L4/SHOC-2-like LRR" evidence="3">
    <location>
        <begin position="170"/>
        <end position="251"/>
    </location>
</feature>
<accession>A0AAV6N078</accession>
<organism evidence="4 5">
    <name type="scientific">Cucurbita argyrosperma subsp. sororia</name>
    <dbReference type="NCBI Taxonomy" id="37648"/>
    <lineage>
        <taxon>Eukaryota</taxon>
        <taxon>Viridiplantae</taxon>
        <taxon>Streptophyta</taxon>
        <taxon>Embryophyta</taxon>
        <taxon>Tracheophyta</taxon>
        <taxon>Spermatophyta</taxon>
        <taxon>Magnoliopsida</taxon>
        <taxon>eudicotyledons</taxon>
        <taxon>Gunneridae</taxon>
        <taxon>Pentapetalae</taxon>
        <taxon>rosids</taxon>
        <taxon>fabids</taxon>
        <taxon>Cucurbitales</taxon>
        <taxon>Cucurbitaceae</taxon>
        <taxon>Cucurbiteae</taxon>
        <taxon>Cucurbita</taxon>
    </lineage>
</organism>
<evidence type="ECO:0000313" key="5">
    <source>
        <dbReference type="Proteomes" id="UP000685013"/>
    </source>
</evidence>
<keyword evidence="1" id="KW-0677">Repeat</keyword>
<reference evidence="4 5" key="1">
    <citation type="journal article" date="2021" name="Hortic Res">
        <title>The domestication of Cucurbita argyrosperma as revealed by the genome of its wild relative.</title>
        <authorList>
            <person name="Barrera-Redondo J."/>
            <person name="Sanchez-de la Vega G."/>
            <person name="Aguirre-Liguori J.A."/>
            <person name="Castellanos-Morales G."/>
            <person name="Gutierrez-Guerrero Y.T."/>
            <person name="Aguirre-Dugua X."/>
            <person name="Aguirre-Planter E."/>
            <person name="Tenaillon M.I."/>
            <person name="Lira-Saade R."/>
            <person name="Eguiarte L.E."/>
        </authorList>
    </citation>
    <scope>NUCLEOTIDE SEQUENCE [LARGE SCALE GENOMIC DNA]</scope>
    <source>
        <strain evidence="4">JBR-2021</strain>
    </source>
</reference>
<dbReference type="AlphaFoldDB" id="A0AAV6N078"/>
<dbReference type="EMBL" id="JAGKQH010000010">
    <property type="protein sequence ID" value="KAG6589536.1"/>
    <property type="molecule type" value="Genomic_DNA"/>
</dbReference>
<dbReference type="Proteomes" id="UP000685013">
    <property type="component" value="Chromosome 10"/>
</dbReference>
<evidence type="ECO:0000259" key="3">
    <source>
        <dbReference type="Pfam" id="PF23598"/>
    </source>
</evidence>
<dbReference type="PANTHER" id="PTHR46872">
    <property type="entry name" value="DNA BINDING PROTEIN"/>
    <property type="match status" value="1"/>
</dbReference>
<dbReference type="Pfam" id="PF23598">
    <property type="entry name" value="LRR_14"/>
    <property type="match status" value="1"/>
</dbReference>
<name>A0AAV6N078_9ROSI</name>
<feature type="non-terminal residue" evidence="4">
    <location>
        <position position="1"/>
    </location>
</feature>